<keyword evidence="8" id="KW-0946">Virion</keyword>
<accession>D1FXT9</accession>
<dbReference type="EMBL" id="KR296657">
    <property type="protein sequence ID" value="ANG65568.1"/>
    <property type="molecule type" value="Genomic_DNA"/>
</dbReference>
<proteinExistence type="evidence at transcript level"/>
<evidence type="ECO:0000313" key="11">
    <source>
        <dbReference type="Proteomes" id="UP000098246"/>
    </source>
</evidence>
<dbReference type="Proteomes" id="UP000098246">
    <property type="component" value="Segment"/>
</dbReference>
<dbReference type="Proteomes" id="UP000149016">
    <property type="component" value="Segment"/>
</dbReference>
<dbReference type="EMBL" id="MH027347">
    <property type="protein sequence ID" value="AVR53458.1"/>
    <property type="molecule type" value="mRNA"/>
</dbReference>
<evidence type="ECO:0000313" key="10">
    <source>
        <dbReference type="EMBL" id="AVR53458.1"/>
    </source>
</evidence>
<evidence type="ECO:0000313" key="8">
    <source>
        <dbReference type="EMBL" id="ACT88315.1"/>
    </source>
</evidence>
<feature type="transmembrane region" description="Helical" evidence="7">
    <location>
        <begin position="111"/>
        <end position="129"/>
    </location>
</feature>
<feature type="region of interest" description="Disordered" evidence="6">
    <location>
        <begin position="1"/>
        <end position="26"/>
    </location>
</feature>
<feature type="transmembrane region" description="Helical" evidence="7">
    <location>
        <begin position="141"/>
        <end position="163"/>
    </location>
</feature>
<keyword evidence="3 7" id="KW-0812">Transmembrane</keyword>
<evidence type="ECO:0000256" key="3">
    <source>
        <dbReference type="ARBA" id="ARBA00022692"/>
    </source>
</evidence>
<keyword evidence="4 7" id="KW-1133">Transmembrane helix</keyword>
<sequence>MATDDCTSPTNAAGSSTTNNNGLAPEGISDITLPSFTVRNCSGSRTGCIACVYTATKALCYIGVQSGILTASIALIWLLTRTTTYAAGILIFISLISTMRLSMVKTERITTICRFTQTLCVAIAAVGWACDDLLQPVGFTPLLLLCLAGIAVCAAIIHVFYFICTANGSGTHFRMAIVTMTLGALLGVSSIAVTVKSEILIGLGIACSIIVSQRDFGMILRDTCHYRLGRYSLMRTFTDLGRGANHNPVDFIVPNIEDVYEDKISSVKIFREHPTLIMAPLIGLTLTPPIWGYCHITKYGHDFQTPLTVVICVIVGHCLAFCLEPLMVYRRMYIPEVLVSFHGMAEITGIVLALLGVNFGTPLVLTLAISETLTCLLHLRKIILGAKRLAATYLCRGLHTGMYVTAGMCYLYSHM</sequence>
<dbReference type="Pfam" id="PF05072">
    <property type="entry name" value="Herpes_UL43"/>
    <property type="match status" value="1"/>
</dbReference>
<gene>
    <name evidence="8" type="primary">UL43</name>
</gene>
<keyword evidence="8" id="KW-0261">Viral envelope protein</keyword>
<organism evidence="8 12">
    <name type="scientific">Feline herpesvirus 1</name>
    <name type="common">FeHV-1</name>
    <name type="synonym">Feline viral rhinotracheitis virus</name>
    <dbReference type="NCBI Taxonomy" id="10334"/>
    <lineage>
        <taxon>Viruses</taxon>
        <taxon>Duplodnaviria</taxon>
        <taxon>Heunggongvirae</taxon>
        <taxon>Peploviricota</taxon>
        <taxon>Herviviricetes</taxon>
        <taxon>Herpesvirales</taxon>
        <taxon>Orthoherpesviridae</taxon>
        <taxon>Alphaherpesvirinae</taxon>
        <taxon>Varicellovirus</taxon>
        <taxon>Varicellovirus felidalpha1</taxon>
    </lineage>
</organism>
<reference evidence="8" key="1">
    <citation type="submission" date="2009-12" db="EMBL/GenBank/DDBJ databases">
        <authorList>
            <person name="Tai S.-H."/>
            <person name="Niikura M."/>
            <person name="Cheng H.H."/>
            <person name="Kruger J.M."/>
            <person name="Wise A.G."/>
            <person name="Maes R.K."/>
        </authorList>
    </citation>
    <scope>NUCLEOTIDE SEQUENCE</scope>
    <source>
        <strain evidence="8">C-27</strain>
    </source>
</reference>
<evidence type="ECO:0000256" key="1">
    <source>
        <dbReference type="ARBA" id="ARBA00004141"/>
    </source>
</evidence>
<evidence type="ECO:0000256" key="5">
    <source>
        <dbReference type="ARBA" id="ARBA00023136"/>
    </source>
</evidence>
<feature type="transmembrane region" description="Helical" evidence="7">
    <location>
        <begin position="275"/>
        <end position="293"/>
    </location>
</feature>
<comment type="subcellular location">
    <subcellularLocation>
        <location evidence="1">Membrane</location>
        <topology evidence="1">Multi-pass membrane protein</topology>
    </subcellularLocation>
</comment>
<dbReference type="KEGG" id="vg:8658544"/>
<feature type="transmembrane region" description="Helical" evidence="7">
    <location>
        <begin position="85"/>
        <end position="104"/>
    </location>
</feature>
<evidence type="ECO:0000256" key="6">
    <source>
        <dbReference type="SAM" id="MobiDB-lite"/>
    </source>
</evidence>
<name>D1FXT9_FHV1</name>
<dbReference type="GO" id="GO:0019031">
    <property type="term" value="C:viral envelope"/>
    <property type="evidence" value="ECO:0007669"/>
    <property type="project" value="UniProtKB-KW"/>
</dbReference>
<evidence type="ECO:0000256" key="7">
    <source>
        <dbReference type="SAM" id="Phobius"/>
    </source>
</evidence>
<dbReference type="RefSeq" id="YP_003331536.1">
    <property type="nucleotide sequence ID" value="NC_013590.2"/>
</dbReference>
<dbReference type="GO" id="GO:0019033">
    <property type="term" value="C:viral tegument"/>
    <property type="evidence" value="ECO:0007669"/>
    <property type="project" value="InterPro"/>
</dbReference>
<dbReference type="InterPro" id="IPR007764">
    <property type="entry name" value="Herpes_UL43"/>
</dbReference>
<reference evidence="9 11" key="3">
    <citation type="submission" date="2015-04" db="EMBL/GenBank/DDBJ databases">
        <title>Diversity among historical and modern clinical isolates of feline herpesvirus 1.</title>
        <authorList>
            <person name="Vaz P.K."/>
            <person name="Job N."/>
            <person name="Horsington J."/>
            <person name="Hartley C.A."/>
            <person name="Ficorilli N."/>
            <person name="Browning G.F."/>
            <person name="Devlin J.M."/>
        </authorList>
    </citation>
    <scope>NUCLEOTIDE SEQUENCE [LARGE SCALE GENOMIC DNA]</scope>
    <source>
        <strain evidence="9">Feligen</strain>
    </source>
</reference>
<evidence type="ECO:0000256" key="4">
    <source>
        <dbReference type="ARBA" id="ARBA00022989"/>
    </source>
</evidence>
<feature type="transmembrane region" description="Helical" evidence="7">
    <location>
        <begin position="58"/>
        <end position="79"/>
    </location>
</feature>
<organismHost>
    <name type="scientific">Felidae</name>
    <name type="common">cat family</name>
    <dbReference type="NCBI Taxonomy" id="9681"/>
</organismHost>
<reference evidence="10" key="4">
    <citation type="submission" date="2018-03" db="EMBL/GenBank/DDBJ databases">
        <title>Feline Herpesvirus 1 isolate HR-1.</title>
        <authorList>
            <person name="Tian J."/>
            <person name="Liu Y."/>
            <person name="Liu X."/>
            <person name="Sun X."/>
            <person name="Zhang J."/>
            <person name="Qu L."/>
        </authorList>
    </citation>
    <scope>NUCLEOTIDE SEQUENCE</scope>
    <source>
        <strain evidence="10">HR-1</strain>
    </source>
</reference>
<feature type="transmembrane region" description="Helical" evidence="7">
    <location>
        <begin position="175"/>
        <end position="193"/>
    </location>
</feature>
<dbReference type="EMBL" id="FJ478159">
    <property type="protein sequence ID" value="ACT88315.1"/>
    <property type="molecule type" value="Genomic_DNA"/>
</dbReference>
<reference evidence="8 12" key="2">
    <citation type="journal article" date="2010" name="Virology">
        <title>Complete genomic sequence and an infectious BAC clone of feline herpesvirus-1 (FHV-1).</title>
        <authorList>
            <person name="Tai S.H."/>
            <person name="Niikura M."/>
            <person name="Cheng H.H."/>
            <person name="Kruger J.M."/>
            <person name="Wise A.G."/>
            <person name="Maes R.K."/>
        </authorList>
    </citation>
    <scope>NUCLEOTIDE SEQUENCE [LARGE SCALE GENOMIC DNA]</scope>
    <source>
        <strain evidence="8">C-27</strain>
    </source>
</reference>
<feature type="compositionally biased region" description="Low complexity" evidence="6">
    <location>
        <begin position="7"/>
        <end position="22"/>
    </location>
</feature>
<keyword evidence="5 7" id="KW-0472">Membrane</keyword>
<keyword evidence="12" id="KW-1185">Reference proteome</keyword>
<evidence type="ECO:0000313" key="9">
    <source>
        <dbReference type="EMBL" id="ANG65568.1"/>
    </source>
</evidence>
<comment type="similarity">
    <text evidence="2">Belongs to the alphaherpesvirinae HHV-1 UL43 family.</text>
</comment>
<evidence type="ECO:0000256" key="2">
    <source>
        <dbReference type="ARBA" id="ARBA00008930"/>
    </source>
</evidence>
<evidence type="ECO:0000313" key="12">
    <source>
        <dbReference type="Proteomes" id="UP000149016"/>
    </source>
</evidence>
<dbReference type="GeneID" id="8658544"/>
<feature type="transmembrane region" description="Helical" evidence="7">
    <location>
        <begin position="305"/>
        <end position="326"/>
    </location>
</feature>
<feature type="transmembrane region" description="Helical" evidence="7">
    <location>
        <begin position="391"/>
        <end position="413"/>
    </location>
</feature>
<protein>
    <submittedName>
        <fullName evidence="8">Envelope protein UL43</fullName>
    </submittedName>
</protein>
<dbReference type="GO" id="GO:0016020">
    <property type="term" value="C:membrane"/>
    <property type="evidence" value="ECO:0007669"/>
    <property type="project" value="UniProtKB-SubCell"/>
</dbReference>
<dbReference type="OrthoDB" id="14678at10239"/>